<reference evidence="1 2" key="1">
    <citation type="submission" date="2020-10" db="EMBL/GenBank/DDBJ databases">
        <title>Plant Genome Project.</title>
        <authorList>
            <person name="Zhang R.-G."/>
        </authorList>
    </citation>
    <scope>NUCLEOTIDE SEQUENCE [LARGE SCALE GENOMIC DNA]</scope>
    <source>
        <strain evidence="1">FAFU-HL-1</strain>
        <tissue evidence="1">Leaf</tissue>
    </source>
</reference>
<name>A0A835JJ97_9ROSI</name>
<evidence type="ECO:0000313" key="1">
    <source>
        <dbReference type="EMBL" id="KAF9668155.1"/>
    </source>
</evidence>
<gene>
    <name evidence="1" type="ORF">SADUNF_Sadunf15G0099500</name>
</gene>
<dbReference type="AlphaFoldDB" id="A0A835JJ97"/>
<dbReference type="Proteomes" id="UP000657918">
    <property type="component" value="Unassembled WGS sequence"/>
</dbReference>
<organism evidence="1 2">
    <name type="scientific">Salix dunnii</name>
    <dbReference type="NCBI Taxonomy" id="1413687"/>
    <lineage>
        <taxon>Eukaryota</taxon>
        <taxon>Viridiplantae</taxon>
        <taxon>Streptophyta</taxon>
        <taxon>Embryophyta</taxon>
        <taxon>Tracheophyta</taxon>
        <taxon>Spermatophyta</taxon>
        <taxon>Magnoliopsida</taxon>
        <taxon>eudicotyledons</taxon>
        <taxon>Gunneridae</taxon>
        <taxon>Pentapetalae</taxon>
        <taxon>rosids</taxon>
        <taxon>fabids</taxon>
        <taxon>Malpighiales</taxon>
        <taxon>Salicaceae</taxon>
        <taxon>Saliceae</taxon>
        <taxon>Salix</taxon>
    </lineage>
</organism>
<sequence length="122" mass="12997">MATSKLSPLFVPRFKIPGGVTAAKGFKAAWMDCEPKERNPYLAPVTCDVDATATDEVSVFSGYDMASDEPGTEQTWGGVIISKLPPFLSYTSPPSSEMVGGVIISKCNLFAKSANLYGHLGM</sequence>
<dbReference type="EMBL" id="JADGMS010000015">
    <property type="protein sequence ID" value="KAF9668155.1"/>
    <property type="molecule type" value="Genomic_DNA"/>
</dbReference>
<comment type="caution">
    <text evidence="1">The sequence shown here is derived from an EMBL/GenBank/DDBJ whole genome shotgun (WGS) entry which is preliminary data.</text>
</comment>
<dbReference type="OrthoDB" id="2017946at2759"/>
<evidence type="ECO:0000313" key="2">
    <source>
        <dbReference type="Proteomes" id="UP000657918"/>
    </source>
</evidence>
<keyword evidence="2" id="KW-1185">Reference proteome</keyword>
<accession>A0A835JJ97</accession>
<protein>
    <submittedName>
        <fullName evidence="1">Uncharacterized protein</fullName>
    </submittedName>
</protein>
<proteinExistence type="predicted"/>